<dbReference type="Gene3D" id="1.10.10.60">
    <property type="entry name" value="Homeodomain-like"/>
    <property type="match status" value="2"/>
</dbReference>
<dbReference type="Proteomes" id="UP001143463">
    <property type="component" value="Unassembled WGS sequence"/>
</dbReference>
<reference evidence="6" key="1">
    <citation type="journal article" date="2014" name="Int. J. Syst. Evol. Microbiol.">
        <title>Complete genome sequence of Corynebacterium casei LMG S-19264T (=DSM 44701T), isolated from a smear-ripened cheese.</title>
        <authorList>
            <consortium name="US DOE Joint Genome Institute (JGI-PGF)"/>
            <person name="Walter F."/>
            <person name="Albersmeier A."/>
            <person name="Kalinowski J."/>
            <person name="Ruckert C."/>
        </authorList>
    </citation>
    <scope>NUCLEOTIDE SEQUENCE</scope>
    <source>
        <strain evidence="6">VKM Ac-1069</strain>
    </source>
</reference>
<gene>
    <name evidence="6" type="ORF">GCM10017577_43820</name>
</gene>
<dbReference type="InterPro" id="IPR050204">
    <property type="entry name" value="AraC_XylS_family_regulators"/>
</dbReference>
<sequence>MTRGTPRPAVAYVRRARDLIDRDYAEPLDLDAMAAAAGFSRFHFARAFRAAYGETPAAYLTRRRVERAKDLLRSANLTVTEICHLVGFTSLGSFSSRFTELVGLSPTAYRDEHVRRGGPPPIPGCVLMSWTRPPAPRTPDTASTEKPPDAERSYRSPDRSTEEGTP</sequence>
<dbReference type="Pfam" id="PF12833">
    <property type="entry name" value="HTH_18"/>
    <property type="match status" value="1"/>
</dbReference>
<keyword evidence="7" id="KW-1185">Reference proteome</keyword>
<dbReference type="InterPro" id="IPR009057">
    <property type="entry name" value="Homeodomain-like_sf"/>
</dbReference>
<keyword evidence="2" id="KW-0238">DNA-binding</keyword>
<keyword evidence="1" id="KW-0805">Transcription regulation</keyword>
<dbReference type="RefSeq" id="WP_051737235.1">
    <property type="nucleotide sequence ID" value="NZ_BAAAUZ010000017.1"/>
</dbReference>
<dbReference type="InterPro" id="IPR018062">
    <property type="entry name" value="HTH_AraC-typ_CS"/>
</dbReference>
<dbReference type="AlphaFoldDB" id="A0A9W6L9B0"/>
<dbReference type="EMBL" id="BSFQ01000020">
    <property type="protein sequence ID" value="GLL13239.1"/>
    <property type="molecule type" value="Genomic_DNA"/>
</dbReference>
<evidence type="ECO:0000259" key="5">
    <source>
        <dbReference type="PROSITE" id="PS01124"/>
    </source>
</evidence>
<dbReference type="SUPFAM" id="SSF46689">
    <property type="entry name" value="Homeodomain-like"/>
    <property type="match status" value="2"/>
</dbReference>
<dbReference type="PROSITE" id="PS01124">
    <property type="entry name" value="HTH_ARAC_FAMILY_2"/>
    <property type="match status" value="1"/>
</dbReference>
<dbReference type="PANTHER" id="PTHR46796">
    <property type="entry name" value="HTH-TYPE TRANSCRIPTIONAL ACTIVATOR RHAS-RELATED"/>
    <property type="match status" value="1"/>
</dbReference>
<dbReference type="PANTHER" id="PTHR46796:SF2">
    <property type="entry name" value="TRANSCRIPTIONAL REGULATORY PROTEIN"/>
    <property type="match status" value="1"/>
</dbReference>
<reference evidence="6" key="2">
    <citation type="submission" date="2023-01" db="EMBL/GenBank/DDBJ databases">
        <authorList>
            <person name="Sun Q."/>
            <person name="Evtushenko L."/>
        </authorList>
    </citation>
    <scope>NUCLEOTIDE SEQUENCE</scope>
    <source>
        <strain evidence="6">VKM Ac-1069</strain>
    </source>
</reference>
<evidence type="ECO:0000256" key="2">
    <source>
        <dbReference type="ARBA" id="ARBA00023125"/>
    </source>
</evidence>
<dbReference type="PRINTS" id="PR00032">
    <property type="entry name" value="HTHARAC"/>
</dbReference>
<dbReference type="InterPro" id="IPR018060">
    <property type="entry name" value="HTH_AraC"/>
</dbReference>
<dbReference type="InterPro" id="IPR020449">
    <property type="entry name" value="Tscrpt_reg_AraC-type_HTH"/>
</dbReference>
<proteinExistence type="predicted"/>
<feature type="domain" description="HTH araC/xylS-type" evidence="5">
    <location>
        <begin position="14"/>
        <end position="112"/>
    </location>
</feature>
<organism evidence="6 7">
    <name type="scientific">Pseudonocardia halophobica</name>
    <dbReference type="NCBI Taxonomy" id="29401"/>
    <lineage>
        <taxon>Bacteria</taxon>
        <taxon>Bacillati</taxon>
        <taxon>Actinomycetota</taxon>
        <taxon>Actinomycetes</taxon>
        <taxon>Pseudonocardiales</taxon>
        <taxon>Pseudonocardiaceae</taxon>
        <taxon>Pseudonocardia</taxon>
    </lineage>
</organism>
<protein>
    <recommendedName>
        <fullName evidence="5">HTH araC/xylS-type domain-containing protein</fullName>
    </recommendedName>
</protein>
<dbReference type="PROSITE" id="PS00041">
    <property type="entry name" value="HTH_ARAC_FAMILY_1"/>
    <property type="match status" value="1"/>
</dbReference>
<dbReference type="GO" id="GO:0043565">
    <property type="term" value="F:sequence-specific DNA binding"/>
    <property type="evidence" value="ECO:0007669"/>
    <property type="project" value="InterPro"/>
</dbReference>
<comment type="caution">
    <text evidence="6">The sequence shown here is derived from an EMBL/GenBank/DDBJ whole genome shotgun (WGS) entry which is preliminary data.</text>
</comment>
<accession>A0A9W6L9B0</accession>
<evidence type="ECO:0000313" key="7">
    <source>
        <dbReference type="Proteomes" id="UP001143463"/>
    </source>
</evidence>
<name>A0A9W6L9B0_9PSEU</name>
<evidence type="ECO:0000313" key="6">
    <source>
        <dbReference type="EMBL" id="GLL13239.1"/>
    </source>
</evidence>
<dbReference type="GO" id="GO:0003700">
    <property type="term" value="F:DNA-binding transcription factor activity"/>
    <property type="evidence" value="ECO:0007669"/>
    <property type="project" value="InterPro"/>
</dbReference>
<evidence type="ECO:0000256" key="4">
    <source>
        <dbReference type="SAM" id="MobiDB-lite"/>
    </source>
</evidence>
<keyword evidence="3" id="KW-0804">Transcription</keyword>
<feature type="compositionally biased region" description="Basic and acidic residues" evidence="4">
    <location>
        <begin position="146"/>
        <end position="166"/>
    </location>
</feature>
<evidence type="ECO:0000256" key="3">
    <source>
        <dbReference type="ARBA" id="ARBA00023163"/>
    </source>
</evidence>
<evidence type="ECO:0000256" key="1">
    <source>
        <dbReference type="ARBA" id="ARBA00023015"/>
    </source>
</evidence>
<dbReference type="SMART" id="SM00342">
    <property type="entry name" value="HTH_ARAC"/>
    <property type="match status" value="1"/>
</dbReference>
<feature type="region of interest" description="Disordered" evidence="4">
    <location>
        <begin position="111"/>
        <end position="166"/>
    </location>
</feature>